<keyword evidence="2" id="KW-1185">Reference proteome</keyword>
<reference evidence="1" key="1">
    <citation type="journal article" date="2021" name="New Phytol.">
        <title>Evolutionary innovations through gain and loss of genes in the ectomycorrhizal Boletales.</title>
        <authorList>
            <person name="Wu G."/>
            <person name="Miyauchi S."/>
            <person name="Morin E."/>
            <person name="Kuo A."/>
            <person name="Drula E."/>
            <person name="Varga T."/>
            <person name="Kohler A."/>
            <person name="Feng B."/>
            <person name="Cao Y."/>
            <person name="Lipzen A."/>
            <person name="Daum C."/>
            <person name="Hundley H."/>
            <person name="Pangilinan J."/>
            <person name="Johnson J."/>
            <person name="Barry K."/>
            <person name="LaButti K."/>
            <person name="Ng V."/>
            <person name="Ahrendt S."/>
            <person name="Min B."/>
            <person name="Choi I.G."/>
            <person name="Park H."/>
            <person name="Plett J.M."/>
            <person name="Magnuson J."/>
            <person name="Spatafora J.W."/>
            <person name="Nagy L.G."/>
            <person name="Henrissat B."/>
            <person name="Grigoriev I.V."/>
            <person name="Yang Z.L."/>
            <person name="Xu J."/>
            <person name="Martin F.M."/>
        </authorList>
    </citation>
    <scope>NUCLEOTIDE SEQUENCE</scope>
    <source>
        <strain evidence="1">ATCC 28755</strain>
    </source>
</reference>
<gene>
    <name evidence="1" type="ORF">BJ138DRAFT_1098109</name>
</gene>
<comment type="caution">
    <text evidence="1">The sequence shown here is derived from an EMBL/GenBank/DDBJ whole genome shotgun (WGS) entry which is preliminary data.</text>
</comment>
<dbReference type="EMBL" id="MU267604">
    <property type="protein sequence ID" value="KAH7915102.1"/>
    <property type="molecule type" value="Genomic_DNA"/>
</dbReference>
<name>A0ACB8APD3_9AGAM</name>
<organism evidence="1 2">
    <name type="scientific">Hygrophoropsis aurantiaca</name>
    <dbReference type="NCBI Taxonomy" id="72124"/>
    <lineage>
        <taxon>Eukaryota</taxon>
        <taxon>Fungi</taxon>
        <taxon>Dikarya</taxon>
        <taxon>Basidiomycota</taxon>
        <taxon>Agaricomycotina</taxon>
        <taxon>Agaricomycetes</taxon>
        <taxon>Agaricomycetidae</taxon>
        <taxon>Boletales</taxon>
        <taxon>Coniophorineae</taxon>
        <taxon>Hygrophoropsidaceae</taxon>
        <taxon>Hygrophoropsis</taxon>
    </lineage>
</organism>
<evidence type="ECO:0000313" key="1">
    <source>
        <dbReference type="EMBL" id="KAH7915102.1"/>
    </source>
</evidence>
<protein>
    <submittedName>
        <fullName evidence="1">Uncharacterized protein</fullName>
    </submittedName>
</protein>
<dbReference type="Proteomes" id="UP000790377">
    <property type="component" value="Unassembled WGS sequence"/>
</dbReference>
<accession>A0ACB8APD3</accession>
<sequence length="394" mass="43014">MSLDPPQPHEQVFTVQHSMHAPPAQQAHSLDNSVTMDDHATLLASPSPAPVQTDAPPANNILAHLAVAETNININMMDIAAGVLNTPSFTPPPEGGFYPIHLSHSAQMFDHLDPNVINAWIAVPGDKLLARVFGYDGKDPISTAPVLAEHIKAAIVKIAFLHNLPAGGIRVSPPTLTKGKEHLGYPLSFLVHNVPTLVKGIVITRHVWSCPSITFEARDFDSLTLPTIFFALQGFTSDSVEDVQRIIFEAWARDETRAKLVEILAETDMTYQQIFPAVTAFVESVEAKLIEWKIQGGTPLPRYNVFATSPTTCPSAWTKIRTYLRSLTYSAPLEGTGYATAFVPCQICNSVDHPRGLCPFPLIPNWNGPALQARTRANTTRGRGRGRGGRGMHF</sequence>
<proteinExistence type="predicted"/>
<evidence type="ECO:0000313" key="2">
    <source>
        <dbReference type="Proteomes" id="UP000790377"/>
    </source>
</evidence>